<dbReference type="PANTHER" id="PTHR47027">
    <property type="entry name" value="REVERSE TRANSCRIPTASE DOMAIN-CONTAINING PROTEIN"/>
    <property type="match status" value="1"/>
</dbReference>
<gene>
    <name evidence="2" type="ORF">DT076_19080</name>
</gene>
<accession>A0A367YPS2</accession>
<dbReference type="PROSITE" id="PS50878">
    <property type="entry name" value="RT_POL"/>
    <property type="match status" value="1"/>
</dbReference>
<dbReference type="InterPro" id="IPR000477">
    <property type="entry name" value="RT_dom"/>
</dbReference>
<dbReference type="InterPro" id="IPR043502">
    <property type="entry name" value="DNA/RNA_pol_sf"/>
</dbReference>
<dbReference type="Proteomes" id="UP000252770">
    <property type="component" value="Unassembled WGS sequence"/>
</dbReference>
<evidence type="ECO:0000313" key="3">
    <source>
        <dbReference type="Proteomes" id="UP000252770"/>
    </source>
</evidence>
<sequence length="585" mass="66772">MHRCRNDARKFYQKVKRLTEGYKPGASSCKDENGNLVTDPQGVLRLWRKHFSTLLQGDDDTNTAFRDVVPNPIDDDGVEIPPPSHEEVKVAIMRLKNNKAAGPDGLPAELFKTGCNELVGRMHQLIYKIWLEESMPNDWNLSVLCPVLKKGDPTICANYRGISLLPIAYKVLTGVLCERLKPLVKTLIGPYQCGFRPGKSTIDQIFTLRQILEKTHEKQVDTHHLFVDYKAAFDSPIRDRVFAAMSELGIPAKLIRLCRMTLSNSCSSVKVGMDLSEPFDTVRGFRQGDPLSCDLFNFVMESVLRKAGVHRNGTIFQKSVQLLAYADDIDIIGRTKRDVTAAFSAIERESTKMGLAVNEGKTKYMLSTSREVRRIDSEITADNYTFETVKEFIYLGSAVTTKNDVSLEIKRRITLANRCYYGLNRQLSSRDLSRKTKLILYKTLILPVLLYGAEAWTLLSTDAAALRVFERKVLRKIFGPVRVGDDFRIRYNSELYELFNDIDVVQRINIQRLRWLGHVVRMEEDAPARRVFDAGICGSRRRGRPCIRWKDQIEEALSSIGVTNWRRRARSRGAWKDVLRQAEIR</sequence>
<dbReference type="SUPFAM" id="SSF56672">
    <property type="entry name" value="DNA/RNA polymerases"/>
    <property type="match status" value="1"/>
</dbReference>
<dbReference type="Pfam" id="PF00078">
    <property type="entry name" value="RVT_1"/>
    <property type="match status" value="1"/>
</dbReference>
<proteinExistence type="predicted"/>
<dbReference type="PANTHER" id="PTHR47027:SF20">
    <property type="entry name" value="REVERSE TRANSCRIPTASE-LIKE PROTEIN WITH RNA-DIRECTED DNA POLYMERASE DOMAIN"/>
    <property type="match status" value="1"/>
</dbReference>
<dbReference type="CDD" id="cd01650">
    <property type="entry name" value="RT_nLTR_like"/>
    <property type="match status" value="1"/>
</dbReference>
<organism evidence="2 3">
    <name type="scientific">Desertihabitans brevis</name>
    <dbReference type="NCBI Taxonomy" id="2268447"/>
    <lineage>
        <taxon>Bacteria</taxon>
        <taxon>Bacillati</taxon>
        <taxon>Actinomycetota</taxon>
        <taxon>Actinomycetes</taxon>
        <taxon>Propionibacteriales</taxon>
        <taxon>Propionibacteriaceae</taxon>
        <taxon>Desertihabitans</taxon>
    </lineage>
</organism>
<comment type="caution">
    <text evidence="2">The sequence shown here is derived from an EMBL/GenBank/DDBJ whole genome shotgun (WGS) entry which is preliminary data.</text>
</comment>
<dbReference type="AlphaFoldDB" id="A0A367YPS2"/>
<reference evidence="2 3" key="1">
    <citation type="submission" date="2018-07" db="EMBL/GenBank/DDBJ databases">
        <title>Desertimonas flava gen. nov. sp. nov.</title>
        <authorList>
            <person name="Liu S."/>
        </authorList>
    </citation>
    <scope>NUCLEOTIDE SEQUENCE [LARGE SCALE GENOMIC DNA]</scope>
    <source>
        <strain evidence="2 3">16Sb5-5</strain>
    </source>
</reference>
<name>A0A367YPS2_9ACTN</name>
<keyword evidence="3" id="KW-1185">Reference proteome</keyword>
<evidence type="ECO:0000313" key="2">
    <source>
        <dbReference type="EMBL" id="RCK67885.1"/>
    </source>
</evidence>
<protein>
    <recommendedName>
        <fullName evidence="1">Reverse transcriptase domain-containing protein</fullName>
    </recommendedName>
</protein>
<feature type="domain" description="Reverse transcriptase" evidence="1">
    <location>
        <begin position="128"/>
        <end position="399"/>
    </location>
</feature>
<evidence type="ECO:0000259" key="1">
    <source>
        <dbReference type="PROSITE" id="PS50878"/>
    </source>
</evidence>
<dbReference type="EMBL" id="QOUI01000020">
    <property type="protein sequence ID" value="RCK67885.1"/>
    <property type="molecule type" value="Genomic_DNA"/>
</dbReference>